<evidence type="ECO:0000259" key="6">
    <source>
        <dbReference type="SMART" id="SM01194"/>
    </source>
</evidence>
<dbReference type="InterPro" id="IPR029064">
    <property type="entry name" value="Ribosomal_eL30-like_sf"/>
</dbReference>
<dbReference type="InterPro" id="IPR005140">
    <property type="entry name" value="eRF1_Pelota-like_N"/>
</dbReference>
<dbReference type="CDD" id="cd01301">
    <property type="entry name" value="rDP_like"/>
    <property type="match status" value="1"/>
</dbReference>
<dbReference type="Pfam" id="PF03464">
    <property type="entry name" value="eRF1_2"/>
    <property type="match status" value="1"/>
</dbReference>
<dbReference type="FunFam" id="3.30.960.10:FF:000002">
    <property type="entry name" value="Eukaryotic peptide chain release factor subunit 1"/>
    <property type="match status" value="1"/>
</dbReference>
<dbReference type="STRING" id="1890683.A0A427YNJ2"/>
<evidence type="ECO:0000256" key="4">
    <source>
        <dbReference type="ARBA" id="ARBA00022917"/>
    </source>
</evidence>
<feature type="domain" description="eRF1/Pelota-like N-terminal" evidence="6">
    <location>
        <begin position="3"/>
        <end position="139"/>
    </location>
</feature>
<dbReference type="Gene3D" id="3.30.960.10">
    <property type="entry name" value="eRF1 domain 1"/>
    <property type="match status" value="1"/>
</dbReference>
<dbReference type="InterPro" id="IPR005141">
    <property type="entry name" value="eRF1_2"/>
</dbReference>
<dbReference type="InterPro" id="IPR004403">
    <property type="entry name" value="Peptide_chain-rel_eRF1/aRF1"/>
</dbReference>
<dbReference type="GO" id="GO:0018444">
    <property type="term" value="C:translation release factor complex"/>
    <property type="evidence" value="ECO:0007669"/>
    <property type="project" value="UniProtKB-ARBA"/>
</dbReference>
<dbReference type="GO" id="GO:0006508">
    <property type="term" value="P:proteolysis"/>
    <property type="evidence" value="ECO:0007669"/>
    <property type="project" value="InterPro"/>
</dbReference>
<dbReference type="Pfam" id="PF01244">
    <property type="entry name" value="Peptidase_M19"/>
    <property type="match status" value="1"/>
</dbReference>
<dbReference type="PANTHER" id="PTHR10113">
    <property type="entry name" value="PEPTIDE CHAIN RELEASE FACTOR SUBUNIT 1"/>
    <property type="match status" value="1"/>
</dbReference>
<feature type="compositionally biased region" description="Basic and acidic residues" evidence="5">
    <location>
        <begin position="814"/>
        <end position="828"/>
    </location>
</feature>
<dbReference type="Gene3D" id="3.30.1330.30">
    <property type="match status" value="1"/>
</dbReference>
<dbReference type="InterPro" id="IPR005142">
    <property type="entry name" value="eRF1_3"/>
</dbReference>
<dbReference type="Gene3D" id="3.20.20.140">
    <property type="entry name" value="Metal-dependent hydrolases"/>
    <property type="match status" value="1"/>
</dbReference>
<dbReference type="EMBL" id="RSCD01000005">
    <property type="protein sequence ID" value="RSH92643.1"/>
    <property type="molecule type" value="Genomic_DNA"/>
</dbReference>
<dbReference type="FunFam" id="3.30.420.60:FF:000001">
    <property type="entry name" value="Eukaryotic peptide chain release factor subunit 1"/>
    <property type="match status" value="1"/>
</dbReference>
<protein>
    <submittedName>
        <fullName evidence="7">ERF1</fullName>
    </submittedName>
</protein>
<comment type="caution">
    <text evidence="7">The sequence shown here is derived from an EMBL/GenBank/DDBJ whole genome shotgun (WGS) entry which is preliminary data.</text>
</comment>
<feature type="region of interest" description="Disordered" evidence="5">
    <location>
        <begin position="801"/>
        <end position="828"/>
    </location>
</feature>
<dbReference type="InterPro" id="IPR032466">
    <property type="entry name" value="Metal_Hydrolase"/>
</dbReference>
<dbReference type="Gene3D" id="3.30.420.60">
    <property type="entry name" value="eRF1 domain 2"/>
    <property type="match status" value="1"/>
</dbReference>
<dbReference type="SUPFAM" id="SSF51556">
    <property type="entry name" value="Metallo-dependent hydrolases"/>
    <property type="match status" value="1"/>
</dbReference>
<evidence type="ECO:0000313" key="7">
    <source>
        <dbReference type="EMBL" id="RSH92643.1"/>
    </source>
</evidence>
<dbReference type="PROSITE" id="PS51365">
    <property type="entry name" value="RENAL_DIPEPTIDASE_2"/>
    <property type="match status" value="1"/>
</dbReference>
<dbReference type="NCBIfam" id="TIGR03676">
    <property type="entry name" value="aRF1_eRF1"/>
    <property type="match status" value="1"/>
</dbReference>
<dbReference type="SUPFAM" id="SSF55481">
    <property type="entry name" value="N-terminal domain of eukaryotic peptide chain release factor subunit 1, ERF1"/>
    <property type="match status" value="1"/>
</dbReference>
<gene>
    <name evidence="7" type="primary">SUP45</name>
    <name evidence="7" type="ORF">EHS25_008088</name>
</gene>
<dbReference type="AlphaFoldDB" id="A0A427YNJ2"/>
<dbReference type="InterPro" id="IPR008257">
    <property type="entry name" value="Pept_M19"/>
</dbReference>
<dbReference type="FunFam" id="3.30.1330.30:FF:000006">
    <property type="entry name" value="Peptide chain release factor subunit 1"/>
    <property type="match status" value="1"/>
</dbReference>
<proteinExistence type="inferred from homology"/>
<organism evidence="7 8">
    <name type="scientific">Saitozyma podzolica</name>
    <dbReference type="NCBI Taxonomy" id="1890683"/>
    <lineage>
        <taxon>Eukaryota</taxon>
        <taxon>Fungi</taxon>
        <taxon>Dikarya</taxon>
        <taxon>Basidiomycota</taxon>
        <taxon>Agaricomycotina</taxon>
        <taxon>Tremellomycetes</taxon>
        <taxon>Tremellales</taxon>
        <taxon>Trimorphomycetaceae</taxon>
        <taxon>Saitozyma</taxon>
    </lineage>
</organism>
<dbReference type="SUPFAM" id="SSF55315">
    <property type="entry name" value="L30e-like"/>
    <property type="match status" value="1"/>
</dbReference>
<evidence type="ECO:0000256" key="5">
    <source>
        <dbReference type="SAM" id="MobiDB-lite"/>
    </source>
</evidence>
<sequence>MSSEETDHAIEIWRYRKLLGMLAASRGAGTSCITLILPPRSQISQANNMLTAEYGTASNIKSRVNRLSVLSAITSTQQKLKLFNRVPDNGLCVFVGTVLNEEGKEKKISFALTPFKPINTSLYMCDSRFHVEALEELLENDSKWGFIIIDGNGALFGTLSGNTREVVHKFTVDLPKKHGRGGQSALRFSRLREEARRNYVRKVAELAVQHFITADKVNVQGLVLAGSAELKTDLSGSDLFDPRLLAKVVKIVDVSYGGENGFNQAIELAADSLANVKFVQEKRLIQKYFDEIALDTGKYCFGITDTLKALDMGAVETLIVWENLDITRNTLRNAAGEEVVVFSTPADKDREKFMDKATGLEMEQAAEPQPLLEWFAEKYKEFGATLEFVTNKSQEGSQFVKGFGGIGGILRYKVAFEDLGDLDGDDDEFYGSDDDSAGIIYVAIAGEGVPKDPLGLAKYYLKSSPVIDGHIDVPIAMRELYGNNLTSFDLRKQMPGHFDIPRARAGYLGGFFWSIFTDCLDSTGDDFLNPVDTVRDTLEQIDVTVNIIEAYSDTFALCRTSDDVEVAIKQGKIASLLGLEGAHMLGNSLGVLRMYHQLGVRYMTLTHSCNNAFADSAGIFSQVEEKWGGLSPLGKELIKEMNRLGILIDISHVSDKTALQALSLTRAPVIFSHSDARHFNNISRNAPDVVLDKIGKGKGKVDGVVMINFYPAFASSDPKHANVSTIADQVEYIAGRIGKTHVGLGSDYDGIESTPKGLDDVSKYPNLFAELIQRRWTQNELGNLAGGNLLRVMAEMESISHRMRKDGRKPSMAKYDKRRDLDPHEMPF</sequence>
<comment type="similarity">
    <text evidence="2">Belongs to the eukaryotic release factor 1 family.</text>
</comment>
<keyword evidence="3" id="KW-0963">Cytoplasm</keyword>
<accession>A0A427YNJ2</accession>
<reference evidence="7 8" key="1">
    <citation type="submission" date="2018-11" db="EMBL/GenBank/DDBJ databases">
        <title>Genome sequence of Saitozyma podzolica DSM 27192.</title>
        <authorList>
            <person name="Aliyu H."/>
            <person name="Gorte O."/>
            <person name="Ochsenreither K."/>
        </authorList>
    </citation>
    <scope>NUCLEOTIDE SEQUENCE [LARGE SCALE GENOMIC DNA]</scope>
    <source>
        <strain evidence="7 8">DSM 27192</strain>
    </source>
</reference>
<dbReference type="SUPFAM" id="SSF53137">
    <property type="entry name" value="Translational machinery components"/>
    <property type="match status" value="1"/>
</dbReference>
<dbReference type="GO" id="GO:0070573">
    <property type="term" value="F:metallodipeptidase activity"/>
    <property type="evidence" value="ECO:0007669"/>
    <property type="project" value="InterPro"/>
</dbReference>
<comment type="subcellular location">
    <subcellularLocation>
        <location evidence="1">Cytoplasm</location>
    </subcellularLocation>
</comment>
<dbReference type="Pfam" id="PF03465">
    <property type="entry name" value="eRF1_3"/>
    <property type="match status" value="1"/>
</dbReference>
<keyword evidence="8" id="KW-1185">Reference proteome</keyword>
<evidence type="ECO:0000256" key="2">
    <source>
        <dbReference type="ARBA" id="ARBA00005326"/>
    </source>
</evidence>
<dbReference type="InterPro" id="IPR042226">
    <property type="entry name" value="eFR1_2_sf"/>
</dbReference>
<evidence type="ECO:0000313" key="8">
    <source>
        <dbReference type="Proteomes" id="UP000279259"/>
    </source>
</evidence>
<dbReference type="Proteomes" id="UP000279259">
    <property type="component" value="Unassembled WGS sequence"/>
</dbReference>
<evidence type="ECO:0000256" key="3">
    <source>
        <dbReference type="ARBA" id="ARBA00022490"/>
    </source>
</evidence>
<dbReference type="OrthoDB" id="10254527at2759"/>
<dbReference type="GO" id="GO:0003747">
    <property type="term" value="F:translation release factor activity"/>
    <property type="evidence" value="ECO:0007669"/>
    <property type="project" value="InterPro"/>
</dbReference>
<evidence type="ECO:0000256" key="1">
    <source>
        <dbReference type="ARBA" id="ARBA00004496"/>
    </source>
</evidence>
<dbReference type="InterPro" id="IPR024049">
    <property type="entry name" value="eRF1_1_sf"/>
</dbReference>
<keyword evidence="4" id="KW-0648">Protein biosynthesis</keyword>
<dbReference type="Pfam" id="PF03463">
    <property type="entry name" value="eRF1_1"/>
    <property type="match status" value="1"/>
</dbReference>
<name>A0A427YNJ2_9TREE</name>
<dbReference type="SMART" id="SM01194">
    <property type="entry name" value="eRF1_1"/>
    <property type="match status" value="1"/>
</dbReference>